<accession>A0A1I3FAW6</accession>
<proteinExistence type="predicted"/>
<dbReference type="STRING" id="1114924.SAMN05216258_104163"/>
<dbReference type="AlphaFoldDB" id="A0A1I3FAW6"/>
<sequence>MPNVDLENWPVGNEDAARLCGTTGSALRNWRGKHGLFPQKKQGAGTPAAFVLRDLLRIVVVARAVQFGIPPEFACRFARNVAFMPYLVSGQPVRIGWRDGEYSVAVNEVDDVHVCIPLHNACVEIVDALTAAVAFAKGAAEAEAAKERFWEKVEKAAATLPE</sequence>
<name>A0A1I3FAW6_9RHOB</name>
<organism evidence="1 2">
    <name type="scientific">Albimonas pacifica</name>
    <dbReference type="NCBI Taxonomy" id="1114924"/>
    <lineage>
        <taxon>Bacteria</taxon>
        <taxon>Pseudomonadati</taxon>
        <taxon>Pseudomonadota</taxon>
        <taxon>Alphaproteobacteria</taxon>
        <taxon>Rhodobacterales</taxon>
        <taxon>Paracoccaceae</taxon>
        <taxon>Albimonas</taxon>
    </lineage>
</organism>
<gene>
    <name evidence="1" type="ORF">SAMN05216258_104163</name>
</gene>
<dbReference type="Proteomes" id="UP000199377">
    <property type="component" value="Unassembled WGS sequence"/>
</dbReference>
<reference evidence="1 2" key="1">
    <citation type="submission" date="2016-10" db="EMBL/GenBank/DDBJ databases">
        <authorList>
            <person name="de Groot N.N."/>
        </authorList>
    </citation>
    <scope>NUCLEOTIDE SEQUENCE [LARGE SCALE GENOMIC DNA]</scope>
    <source>
        <strain evidence="1 2">CGMCC 1.11030</strain>
    </source>
</reference>
<dbReference type="RefSeq" id="WP_092859461.1">
    <property type="nucleotide sequence ID" value="NZ_FOQH01000004.1"/>
</dbReference>
<dbReference type="EMBL" id="FOQH01000004">
    <property type="protein sequence ID" value="SFI08290.1"/>
    <property type="molecule type" value="Genomic_DNA"/>
</dbReference>
<evidence type="ECO:0008006" key="3">
    <source>
        <dbReference type="Google" id="ProtNLM"/>
    </source>
</evidence>
<dbReference type="OrthoDB" id="9806994at2"/>
<keyword evidence="2" id="KW-1185">Reference proteome</keyword>
<evidence type="ECO:0000313" key="1">
    <source>
        <dbReference type="EMBL" id="SFI08290.1"/>
    </source>
</evidence>
<evidence type="ECO:0000313" key="2">
    <source>
        <dbReference type="Proteomes" id="UP000199377"/>
    </source>
</evidence>
<protein>
    <recommendedName>
        <fullName evidence="3">MerR HTH family regulatory protein</fullName>
    </recommendedName>
</protein>